<proteinExistence type="predicted"/>
<evidence type="ECO:0000313" key="2">
    <source>
        <dbReference type="Proteomes" id="UP000319138"/>
    </source>
</evidence>
<organism evidence="1 2">
    <name type="scientific">Gilliamella apicola</name>
    <dbReference type="NCBI Taxonomy" id="1196095"/>
    <lineage>
        <taxon>Bacteria</taxon>
        <taxon>Pseudomonadati</taxon>
        <taxon>Pseudomonadota</taxon>
        <taxon>Gammaproteobacteria</taxon>
        <taxon>Orbales</taxon>
        <taxon>Orbaceae</taxon>
        <taxon>Gilliamella</taxon>
    </lineage>
</organism>
<comment type="caution">
    <text evidence="1">The sequence shown here is derived from an EMBL/GenBank/DDBJ whole genome shotgun (WGS) entry which is preliminary data.</text>
</comment>
<accession>A0A556RGH5</accession>
<name>A0A556RGH5_9GAMM</name>
<evidence type="ECO:0000313" key="1">
    <source>
        <dbReference type="EMBL" id="TSJ87990.1"/>
    </source>
</evidence>
<dbReference type="AlphaFoldDB" id="A0A556RGH5"/>
<gene>
    <name evidence="1" type="ORF">FPQ14_11650</name>
</gene>
<sequence length="709" mass="78110">MAKIPSFGNLQLGGGSPTLSNNVVSIAPGIRKIGDGLNAVANFMLQKKREDDQLQYQNALLDLDAFGNDELNNPDNGYRNLKGENALNEAGNYNQRYEDKIKEIRETLQGNSFLDKFDIQTKDMHIAYSRQLMLHESQEQSALALKTMQASIDLAMTNAQNLYGDQTALMMGFDNLLARVDQFSQEQGMPEELRKAQRDQIAQQYFSSALDGWVAHTELSKGSFASLAAKMKKSYAYNQLTEVNKAKYMLKVDSLTKRQGNGVRDSLSLELANARAMQERGIVAPDIPLSRFNAVFGKKGQQAYDAYQDGQTLARNIGAMQNMPSRDLIAFTNEDILKEGGTPSDLTADPSSPNFAQRLEIQSIRAKAAGELLKQRNKDPIAAGYQAGEIKDLEFTPEALQERVVQAQRISQDYGTPMRVFSNSEANNLSTVLEGAGVDQQAQLLRVFSQATDGNDKAYTAILNDIGLEHPAFATAGAILNSPAGQSIVVDTHTFKADETRDKQTIANLILKGAEALKPPKKGDPSIKGITLPSNSLEAFDKEAGLYFTDDPAAKQQAFSATMSYYVGKSISDGTYSNTREVNLDLLKESVKAVVGEKSKKYNVRMPWGMSESSFNNAVNFQYSEYAKANGWTESDNSKDYGNDPLDPYGLAQRNFESRFQLIPSTQSNGLPDGRYFIKAGNGFLSDKNGNPVIIDTLKNFKDIKDIPE</sequence>
<reference evidence="1 2" key="1">
    <citation type="submission" date="2019-07" db="EMBL/GenBank/DDBJ databases">
        <title>Gilliamella genomes.</title>
        <authorList>
            <person name="Zheng H."/>
        </authorList>
    </citation>
    <scope>NUCLEOTIDE SEQUENCE [LARGE SCALE GENOMIC DNA]</scope>
    <source>
        <strain evidence="1 2">W8131</strain>
    </source>
</reference>
<protein>
    <submittedName>
        <fullName evidence="1">Uncharacterized protein</fullName>
    </submittedName>
</protein>
<dbReference type="Proteomes" id="UP000319138">
    <property type="component" value="Unassembled WGS sequence"/>
</dbReference>
<dbReference type="RefSeq" id="WP_144190372.1">
    <property type="nucleotide sequence ID" value="NZ_VMHL01000006.1"/>
</dbReference>
<dbReference type="EMBL" id="VMHL01000006">
    <property type="protein sequence ID" value="TSJ87990.1"/>
    <property type="molecule type" value="Genomic_DNA"/>
</dbReference>